<dbReference type="FunFam" id="1.20.1050.10:FF:000003">
    <property type="entry name" value="Glutathione S-transferase 2"/>
    <property type="match status" value="1"/>
</dbReference>
<evidence type="ECO:0000313" key="8">
    <source>
        <dbReference type="EMBL" id="KAK2571150.1"/>
    </source>
</evidence>
<comment type="caution">
    <text evidence="8">The sequence shown here is derived from an EMBL/GenBank/DDBJ whole genome shotgun (WGS) entry which is preliminary data.</text>
</comment>
<evidence type="ECO:0000256" key="3">
    <source>
        <dbReference type="ARBA" id="ARBA00022679"/>
    </source>
</evidence>
<protein>
    <recommendedName>
        <fullName evidence="5">Glutathione S-transferase</fullName>
        <ecNumber evidence="5">2.5.1.18</ecNumber>
    </recommendedName>
</protein>
<dbReference type="SUPFAM" id="SSF47616">
    <property type="entry name" value="GST C-terminal domain-like"/>
    <property type="match status" value="1"/>
</dbReference>
<comment type="function">
    <text evidence="1">Conjugation of reduced glutathione to a wide number of exogenous and endogenous hydrophobic electrophiles.</text>
</comment>
<dbReference type="InterPro" id="IPR004045">
    <property type="entry name" value="Glutathione_S-Trfase_N"/>
</dbReference>
<dbReference type="Gene3D" id="1.20.1050.10">
    <property type="match status" value="1"/>
</dbReference>
<dbReference type="EC" id="2.5.1.18" evidence="5"/>
<dbReference type="InterPro" id="IPR040079">
    <property type="entry name" value="Glutathione_S-Trfase"/>
</dbReference>
<dbReference type="InterPro" id="IPR010987">
    <property type="entry name" value="Glutathione-S-Trfase_C-like"/>
</dbReference>
<proteinExistence type="inferred from homology"/>
<evidence type="ECO:0000256" key="1">
    <source>
        <dbReference type="ARBA" id="ARBA00003701"/>
    </source>
</evidence>
<dbReference type="PANTHER" id="PTHR11571">
    <property type="entry name" value="GLUTATHIONE S-TRANSFERASE"/>
    <property type="match status" value="1"/>
</dbReference>
<dbReference type="GO" id="GO:0004364">
    <property type="term" value="F:glutathione transferase activity"/>
    <property type="evidence" value="ECO:0007669"/>
    <property type="project" value="UniProtKB-EC"/>
</dbReference>
<gene>
    <name evidence="8" type="ORF">P5673_003711</name>
</gene>
<dbReference type="Proteomes" id="UP001249851">
    <property type="component" value="Unassembled WGS sequence"/>
</dbReference>
<evidence type="ECO:0000256" key="5">
    <source>
        <dbReference type="RuleBase" id="RU003494"/>
    </source>
</evidence>
<dbReference type="AlphaFoldDB" id="A0AAD9R1N8"/>
<reference evidence="8" key="1">
    <citation type="journal article" date="2023" name="G3 (Bethesda)">
        <title>Whole genome assembly and annotation of the endangered Caribbean coral Acropora cervicornis.</title>
        <authorList>
            <person name="Selwyn J.D."/>
            <person name="Vollmer S.V."/>
        </authorList>
    </citation>
    <scope>NUCLEOTIDE SEQUENCE</scope>
    <source>
        <strain evidence="8">K2</strain>
    </source>
</reference>
<evidence type="ECO:0000313" key="9">
    <source>
        <dbReference type="Proteomes" id="UP001249851"/>
    </source>
</evidence>
<dbReference type="SFLD" id="SFLDG01205">
    <property type="entry name" value="AMPS.1"/>
    <property type="match status" value="1"/>
</dbReference>
<accession>A0AAD9R1N8</accession>
<sequence length="266" mass="30744">MLENLLKFLEAGLAPQERSGFGIQPGELYNPVYRVHNVSKVWFSGSKGMAPILGYWDIRGLAESIRLLLHYTGTEFKDERYECGDAPDYNRDSWFSVKFTLGLDFPNLPYYIDGDIKITQSLAIMHHIARKHDLYGSTEDEKVRIDLAVNQIVDWRTKFTKLCYSSAFENVKPGYLKEAKSILQQFSDFLGDRKYVAGDKISFVDFMLFEYLDQHKIFDASLLEPHDNLKVNLQKGLRNYLPLMHTENLTNSRHVPSTTKWLASNE</sequence>
<keyword evidence="3 5" id="KW-0808">Transferase</keyword>
<dbReference type="SFLD" id="SFLDS00019">
    <property type="entry name" value="Glutathione_Transferase_(cytos"/>
    <property type="match status" value="1"/>
</dbReference>
<dbReference type="FunFam" id="3.40.30.10:FF:000019">
    <property type="entry name" value="Glutathione S-transferase Mu"/>
    <property type="match status" value="1"/>
</dbReference>
<dbReference type="Gene3D" id="3.40.30.10">
    <property type="entry name" value="Glutaredoxin"/>
    <property type="match status" value="1"/>
</dbReference>
<feature type="domain" description="GST N-terminal" evidence="6">
    <location>
        <begin position="49"/>
        <end position="136"/>
    </location>
</feature>
<dbReference type="SFLD" id="SFLDG00363">
    <property type="entry name" value="AMPS_(cytGST):_Alpha-__Mu-__Pi"/>
    <property type="match status" value="1"/>
</dbReference>
<dbReference type="SUPFAM" id="SSF52833">
    <property type="entry name" value="Thioredoxin-like"/>
    <property type="match status" value="1"/>
</dbReference>
<dbReference type="PRINTS" id="PR01267">
    <property type="entry name" value="GSTRNSFRASEM"/>
</dbReference>
<dbReference type="PANTHER" id="PTHR11571:SF222">
    <property type="entry name" value="GLUTATHIONE TRANSFERASE"/>
    <property type="match status" value="1"/>
</dbReference>
<dbReference type="Pfam" id="PF02798">
    <property type="entry name" value="GST_N"/>
    <property type="match status" value="1"/>
</dbReference>
<evidence type="ECO:0000259" key="7">
    <source>
        <dbReference type="PROSITE" id="PS50405"/>
    </source>
</evidence>
<dbReference type="InterPro" id="IPR050213">
    <property type="entry name" value="GST_superfamily"/>
</dbReference>
<comment type="similarity">
    <text evidence="2 5">Belongs to the GST superfamily. Mu family.</text>
</comment>
<comment type="catalytic activity">
    <reaction evidence="4 5">
        <text>RX + glutathione = an S-substituted glutathione + a halide anion + H(+)</text>
        <dbReference type="Rhea" id="RHEA:16437"/>
        <dbReference type="ChEBI" id="CHEBI:15378"/>
        <dbReference type="ChEBI" id="CHEBI:16042"/>
        <dbReference type="ChEBI" id="CHEBI:17792"/>
        <dbReference type="ChEBI" id="CHEBI:57925"/>
        <dbReference type="ChEBI" id="CHEBI:90779"/>
        <dbReference type="EC" id="2.5.1.18"/>
    </reaction>
</comment>
<dbReference type="Pfam" id="PF00043">
    <property type="entry name" value="GST_C"/>
    <property type="match status" value="1"/>
</dbReference>
<dbReference type="InterPro" id="IPR004046">
    <property type="entry name" value="GST_C"/>
</dbReference>
<dbReference type="PROSITE" id="PS50404">
    <property type="entry name" value="GST_NTER"/>
    <property type="match status" value="1"/>
</dbReference>
<feature type="domain" description="GST C-terminal" evidence="7">
    <location>
        <begin position="138"/>
        <end position="230"/>
    </location>
</feature>
<dbReference type="InterPro" id="IPR036249">
    <property type="entry name" value="Thioredoxin-like_sf"/>
</dbReference>
<evidence type="ECO:0000259" key="6">
    <source>
        <dbReference type="PROSITE" id="PS50404"/>
    </source>
</evidence>
<evidence type="ECO:0000256" key="4">
    <source>
        <dbReference type="ARBA" id="ARBA00047960"/>
    </source>
</evidence>
<dbReference type="InterPro" id="IPR003081">
    <property type="entry name" value="GST_mu"/>
</dbReference>
<organism evidence="8 9">
    <name type="scientific">Acropora cervicornis</name>
    <name type="common">Staghorn coral</name>
    <dbReference type="NCBI Taxonomy" id="6130"/>
    <lineage>
        <taxon>Eukaryota</taxon>
        <taxon>Metazoa</taxon>
        <taxon>Cnidaria</taxon>
        <taxon>Anthozoa</taxon>
        <taxon>Hexacorallia</taxon>
        <taxon>Scleractinia</taxon>
        <taxon>Astrocoeniina</taxon>
        <taxon>Acroporidae</taxon>
        <taxon>Acropora</taxon>
    </lineage>
</organism>
<dbReference type="EMBL" id="JARQWQ010000006">
    <property type="protein sequence ID" value="KAK2571150.1"/>
    <property type="molecule type" value="Genomic_DNA"/>
</dbReference>
<dbReference type="PROSITE" id="PS50405">
    <property type="entry name" value="GST_CTER"/>
    <property type="match status" value="1"/>
</dbReference>
<reference evidence="8" key="2">
    <citation type="journal article" date="2023" name="Science">
        <title>Genomic signatures of disease resistance in endangered staghorn corals.</title>
        <authorList>
            <person name="Vollmer S.V."/>
            <person name="Selwyn J.D."/>
            <person name="Despard B.A."/>
            <person name="Roesel C.L."/>
        </authorList>
    </citation>
    <scope>NUCLEOTIDE SEQUENCE</scope>
    <source>
        <strain evidence="8">K2</strain>
    </source>
</reference>
<dbReference type="GO" id="GO:0006749">
    <property type="term" value="P:glutathione metabolic process"/>
    <property type="evidence" value="ECO:0007669"/>
    <property type="project" value="TreeGrafter"/>
</dbReference>
<keyword evidence="9" id="KW-1185">Reference proteome</keyword>
<name>A0AAD9R1N8_ACRCE</name>
<dbReference type="InterPro" id="IPR036282">
    <property type="entry name" value="Glutathione-S-Trfase_C_sf"/>
</dbReference>
<dbReference type="CDD" id="cd03075">
    <property type="entry name" value="GST_N_Mu"/>
    <property type="match status" value="1"/>
</dbReference>
<evidence type="ECO:0000256" key="2">
    <source>
        <dbReference type="ARBA" id="ARBA00005861"/>
    </source>
</evidence>